<reference evidence="1" key="1">
    <citation type="journal article" date="2020" name="Nature">
        <title>Giant virus diversity and host interactions through global metagenomics.</title>
        <authorList>
            <person name="Schulz F."/>
            <person name="Roux S."/>
            <person name="Paez-Espino D."/>
            <person name="Jungbluth S."/>
            <person name="Walsh D.A."/>
            <person name="Denef V.J."/>
            <person name="McMahon K.D."/>
            <person name="Konstantinidis K.T."/>
            <person name="Eloe-Fadrosh E.A."/>
            <person name="Kyrpides N.C."/>
            <person name="Woyke T."/>
        </authorList>
    </citation>
    <scope>NUCLEOTIDE SEQUENCE</scope>
    <source>
        <strain evidence="1">GVMAG-M-3300023174-141</strain>
    </source>
</reference>
<name>A0A6C0DDM6_9ZZZZ</name>
<accession>A0A6C0DDM6</accession>
<dbReference type="AlphaFoldDB" id="A0A6C0DDM6"/>
<organism evidence="1">
    <name type="scientific">viral metagenome</name>
    <dbReference type="NCBI Taxonomy" id="1070528"/>
    <lineage>
        <taxon>unclassified sequences</taxon>
        <taxon>metagenomes</taxon>
        <taxon>organismal metagenomes</taxon>
    </lineage>
</organism>
<proteinExistence type="predicted"/>
<evidence type="ECO:0000313" key="1">
    <source>
        <dbReference type="EMBL" id="QHT14512.1"/>
    </source>
</evidence>
<dbReference type="EMBL" id="MN739586">
    <property type="protein sequence ID" value="QHT14512.1"/>
    <property type="molecule type" value="Genomic_DNA"/>
</dbReference>
<protein>
    <submittedName>
        <fullName evidence="1">Uncharacterized protein</fullName>
    </submittedName>
</protein>
<sequence length="93" mass="11376">MSIEEDLIWQIKPIVEEGKLEVLQILWEELSERTEFDRPVAWDYVYQKVYLHAALKKQRSICQWMDELYLDFDPVIQIALRHVFPYARYLMNQ</sequence>